<keyword evidence="3" id="KW-0804">Transcription</keyword>
<dbReference type="PANTHER" id="PTHR42756:SF1">
    <property type="entry name" value="TRANSCRIPTIONAL REPRESSOR OF EMRAB OPERON"/>
    <property type="match status" value="1"/>
</dbReference>
<evidence type="ECO:0000259" key="4">
    <source>
        <dbReference type="PROSITE" id="PS50995"/>
    </source>
</evidence>
<keyword evidence="1" id="KW-0805">Transcription regulation</keyword>
<reference evidence="5" key="1">
    <citation type="submission" date="2021-11" db="EMBL/GenBank/DDBJ databases">
        <authorList>
            <person name="Rodrigo-Torres L."/>
            <person name="Arahal R. D."/>
            <person name="Lucena T."/>
        </authorList>
    </citation>
    <scope>NUCLEOTIDE SEQUENCE</scope>
    <source>
        <strain evidence="5">CECT 7928</strain>
    </source>
</reference>
<dbReference type="PRINTS" id="PR00598">
    <property type="entry name" value="HTHMARR"/>
</dbReference>
<dbReference type="InterPro" id="IPR036388">
    <property type="entry name" value="WH-like_DNA-bd_sf"/>
</dbReference>
<accession>A0ABN8DZM3</accession>
<keyword evidence="2" id="KW-0238">DNA-binding</keyword>
<evidence type="ECO:0000256" key="3">
    <source>
        <dbReference type="ARBA" id="ARBA00023163"/>
    </source>
</evidence>
<dbReference type="PROSITE" id="PS01117">
    <property type="entry name" value="HTH_MARR_1"/>
    <property type="match status" value="1"/>
</dbReference>
<dbReference type="Gene3D" id="1.10.10.10">
    <property type="entry name" value="Winged helix-like DNA-binding domain superfamily/Winged helix DNA-binding domain"/>
    <property type="match status" value="1"/>
</dbReference>
<dbReference type="EMBL" id="CAKLDM010000001">
    <property type="protein sequence ID" value="CAH0537219.1"/>
    <property type="molecule type" value="Genomic_DNA"/>
</dbReference>
<keyword evidence="6" id="KW-1185">Reference proteome</keyword>
<evidence type="ECO:0000256" key="2">
    <source>
        <dbReference type="ARBA" id="ARBA00023125"/>
    </source>
</evidence>
<evidence type="ECO:0000313" key="6">
    <source>
        <dbReference type="Proteomes" id="UP000838748"/>
    </source>
</evidence>
<gene>
    <name evidence="5" type="ORF">VMF7928_00999</name>
</gene>
<proteinExistence type="predicted"/>
<dbReference type="Proteomes" id="UP000838748">
    <property type="component" value="Unassembled WGS sequence"/>
</dbReference>
<protein>
    <recommendedName>
        <fullName evidence="4">HTH marR-type domain-containing protein</fullName>
    </recommendedName>
</protein>
<dbReference type="SUPFAM" id="SSF46785">
    <property type="entry name" value="Winged helix' DNA-binding domain"/>
    <property type="match status" value="1"/>
</dbReference>
<dbReference type="RefSeq" id="WP_237360370.1">
    <property type="nucleotide sequence ID" value="NZ_CAKLDM010000001.1"/>
</dbReference>
<evidence type="ECO:0000313" key="5">
    <source>
        <dbReference type="EMBL" id="CAH0537219.1"/>
    </source>
</evidence>
<comment type="caution">
    <text evidence="5">The sequence shown here is derived from an EMBL/GenBank/DDBJ whole genome shotgun (WGS) entry which is preliminary data.</text>
</comment>
<dbReference type="PROSITE" id="PS50995">
    <property type="entry name" value="HTH_MARR_2"/>
    <property type="match status" value="1"/>
</dbReference>
<dbReference type="InterPro" id="IPR000835">
    <property type="entry name" value="HTH_MarR-typ"/>
</dbReference>
<dbReference type="PANTHER" id="PTHR42756">
    <property type="entry name" value="TRANSCRIPTIONAL REGULATOR, MARR"/>
    <property type="match status" value="1"/>
</dbReference>
<dbReference type="InterPro" id="IPR036390">
    <property type="entry name" value="WH_DNA-bd_sf"/>
</dbReference>
<sequence>MAPKSVDTIIEQLHNEIPEVEILATEVIARMIRIAKKLDVELGALHKQYGLKKGEFDVIATLRRAGKPYQLTPTELLNSLLLTSGAMTNRLDRLEGKGLIKRTHSQSDRRSIIVELTKCGYQLFDEMFDENIELQKRLVSSVENKEQLNHLLKSWEI</sequence>
<dbReference type="Pfam" id="PF01047">
    <property type="entry name" value="MarR"/>
    <property type="match status" value="1"/>
</dbReference>
<evidence type="ECO:0000256" key="1">
    <source>
        <dbReference type="ARBA" id="ARBA00023015"/>
    </source>
</evidence>
<organism evidence="5 6">
    <name type="scientific">Vibrio marisflavi CECT 7928</name>
    <dbReference type="NCBI Taxonomy" id="634439"/>
    <lineage>
        <taxon>Bacteria</taxon>
        <taxon>Pseudomonadati</taxon>
        <taxon>Pseudomonadota</taxon>
        <taxon>Gammaproteobacteria</taxon>
        <taxon>Vibrionales</taxon>
        <taxon>Vibrionaceae</taxon>
        <taxon>Vibrio</taxon>
    </lineage>
</organism>
<dbReference type="SMART" id="SM00347">
    <property type="entry name" value="HTH_MARR"/>
    <property type="match status" value="1"/>
</dbReference>
<feature type="domain" description="HTH marR-type" evidence="4">
    <location>
        <begin position="24"/>
        <end position="157"/>
    </location>
</feature>
<dbReference type="InterPro" id="IPR023187">
    <property type="entry name" value="Tscrpt_reg_MarR-type_CS"/>
</dbReference>
<name>A0ABN8DZM3_9VIBR</name>